<keyword evidence="2" id="KW-1185">Reference proteome</keyword>
<dbReference type="InterPro" id="IPR043128">
    <property type="entry name" value="Rev_trsase/Diguanyl_cyclase"/>
</dbReference>
<name>A0A8X7C759_9ARAC</name>
<comment type="caution">
    <text evidence="1">The sequence shown here is derived from an EMBL/GenBank/DDBJ whole genome shotgun (WGS) entry which is preliminary data.</text>
</comment>
<dbReference type="InterPro" id="IPR051320">
    <property type="entry name" value="Viral_Replic_Matur_Polypro"/>
</dbReference>
<protein>
    <submittedName>
        <fullName evidence="1">Retrovirus-related Pol polyprotein from transposon 17.6</fullName>
    </submittedName>
</protein>
<proteinExistence type="predicted"/>
<dbReference type="SUPFAM" id="SSF56672">
    <property type="entry name" value="DNA/RNA polymerases"/>
    <property type="match status" value="1"/>
</dbReference>
<dbReference type="InterPro" id="IPR043502">
    <property type="entry name" value="DNA/RNA_pol_sf"/>
</dbReference>
<dbReference type="PANTHER" id="PTHR33064">
    <property type="entry name" value="POL PROTEIN"/>
    <property type="match status" value="1"/>
</dbReference>
<dbReference type="Proteomes" id="UP000886998">
    <property type="component" value="Unassembled WGS sequence"/>
</dbReference>
<evidence type="ECO:0000313" key="2">
    <source>
        <dbReference type="Proteomes" id="UP000886998"/>
    </source>
</evidence>
<dbReference type="PANTHER" id="PTHR33064:SF29">
    <property type="entry name" value="PEPTIDASE A2 DOMAIN-CONTAINING PROTEIN-RELATED"/>
    <property type="match status" value="1"/>
</dbReference>
<dbReference type="AlphaFoldDB" id="A0A8X7C759"/>
<dbReference type="OrthoDB" id="8057740at2759"/>
<dbReference type="EMBL" id="BMAV01010937">
    <property type="protein sequence ID" value="GFY56388.1"/>
    <property type="molecule type" value="Genomic_DNA"/>
</dbReference>
<reference evidence="1" key="1">
    <citation type="submission" date="2020-08" db="EMBL/GenBank/DDBJ databases">
        <title>Multicomponent nature underlies the extraordinary mechanical properties of spider dragline silk.</title>
        <authorList>
            <person name="Kono N."/>
            <person name="Nakamura H."/>
            <person name="Mori M."/>
            <person name="Yoshida Y."/>
            <person name="Ohtoshi R."/>
            <person name="Malay A.D."/>
            <person name="Moran D.A.P."/>
            <person name="Tomita M."/>
            <person name="Numata K."/>
            <person name="Arakawa K."/>
        </authorList>
    </citation>
    <scope>NUCLEOTIDE SEQUENCE</scope>
</reference>
<organism evidence="1 2">
    <name type="scientific">Trichonephila inaurata madagascariensis</name>
    <dbReference type="NCBI Taxonomy" id="2747483"/>
    <lineage>
        <taxon>Eukaryota</taxon>
        <taxon>Metazoa</taxon>
        <taxon>Ecdysozoa</taxon>
        <taxon>Arthropoda</taxon>
        <taxon>Chelicerata</taxon>
        <taxon>Arachnida</taxon>
        <taxon>Araneae</taxon>
        <taxon>Araneomorphae</taxon>
        <taxon>Entelegynae</taxon>
        <taxon>Araneoidea</taxon>
        <taxon>Nephilidae</taxon>
        <taxon>Trichonephila</taxon>
        <taxon>Trichonephila inaurata</taxon>
    </lineage>
</organism>
<accession>A0A8X7C759</accession>
<gene>
    <name evidence="1" type="primary">pol_2150</name>
    <name evidence="1" type="ORF">TNIN_307481</name>
</gene>
<evidence type="ECO:0000313" key="1">
    <source>
        <dbReference type="EMBL" id="GFY56388.1"/>
    </source>
</evidence>
<dbReference type="Gene3D" id="3.30.70.270">
    <property type="match status" value="2"/>
</dbReference>
<sequence length="256" mass="29891">MRLPVPETASTPLVETLLQIFRRVFPREIQVDRGTLFMSISTTELFEKLGTYCPLRMPFTFKNVFYYFSRMIAELTRGYEKFDLLYLNKASIFSENWDYSINHINKVLEQNARLTIEPVKRKFVQDSVKCLGYVVGKRSPAKLKVRAIIDLSISRNKTEVKVLGVEGYDRQYIPMFSCLVAPFTELLKRKSEKGNIKGNSECPEFFRQLKENLATNSVLYAPDFTKRFIFQPETIFYLFFPMLSVNFNLSSLKKNV</sequence>
<dbReference type="GO" id="GO:0071897">
    <property type="term" value="P:DNA biosynthetic process"/>
    <property type="evidence" value="ECO:0007669"/>
    <property type="project" value="UniProtKB-ARBA"/>
</dbReference>